<dbReference type="SMART" id="SM00240">
    <property type="entry name" value="FHA"/>
    <property type="match status" value="1"/>
</dbReference>
<dbReference type="STRING" id="4795.A0A225UKQ2"/>
<reference evidence="5" key="1">
    <citation type="submission" date="2017-03" db="EMBL/GenBank/DDBJ databases">
        <title>Phytopthora megakarya and P. palmivora, two closely related causual agents of cacao black pod achieved similar genome size and gene model numbers by different mechanisms.</title>
        <authorList>
            <person name="Ali S."/>
            <person name="Shao J."/>
            <person name="Larry D.J."/>
            <person name="Kronmiller B."/>
            <person name="Shen D."/>
            <person name="Strem M.D."/>
            <person name="Melnick R.L."/>
            <person name="Guiltinan M.J."/>
            <person name="Tyler B.M."/>
            <person name="Meinhardt L.W."/>
            <person name="Bailey B.A."/>
        </authorList>
    </citation>
    <scope>NUCLEOTIDE SEQUENCE [LARGE SCALE GENOMIC DNA]</scope>
    <source>
        <strain evidence="5">zdho120</strain>
    </source>
</reference>
<dbReference type="PROSITE" id="PS50006">
    <property type="entry name" value="FHA_DOMAIN"/>
    <property type="match status" value="1"/>
</dbReference>
<protein>
    <recommendedName>
        <fullName evidence="3">FHA domain-containing protein</fullName>
    </recommendedName>
</protein>
<dbReference type="InterPro" id="IPR008984">
    <property type="entry name" value="SMAD_FHA_dom_sf"/>
</dbReference>
<evidence type="ECO:0000313" key="5">
    <source>
        <dbReference type="Proteomes" id="UP000198211"/>
    </source>
</evidence>
<dbReference type="InterPro" id="IPR000253">
    <property type="entry name" value="FHA_dom"/>
</dbReference>
<dbReference type="EMBL" id="NBNE01015945">
    <property type="protein sequence ID" value="OWY93510.1"/>
    <property type="molecule type" value="Genomic_DNA"/>
</dbReference>
<feature type="compositionally biased region" description="Basic and acidic residues" evidence="2">
    <location>
        <begin position="143"/>
        <end position="157"/>
    </location>
</feature>
<organism evidence="4 5">
    <name type="scientific">Phytophthora megakarya</name>
    <dbReference type="NCBI Taxonomy" id="4795"/>
    <lineage>
        <taxon>Eukaryota</taxon>
        <taxon>Sar</taxon>
        <taxon>Stramenopiles</taxon>
        <taxon>Oomycota</taxon>
        <taxon>Peronosporomycetes</taxon>
        <taxon>Peronosporales</taxon>
        <taxon>Peronosporaceae</taxon>
        <taxon>Phytophthora</taxon>
    </lineage>
</organism>
<gene>
    <name evidence="4" type="ORF">PHMEG_00037074</name>
</gene>
<dbReference type="Pfam" id="PF00498">
    <property type="entry name" value="FHA"/>
    <property type="match status" value="1"/>
</dbReference>
<comment type="caution">
    <text evidence="4">The sequence shown here is derived from an EMBL/GenBank/DDBJ whole genome shotgun (WGS) entry which is preliminary data.</text>
</comment>
<evidence type="ECO:0000256" key="1">
    <source>
        <dbReference type="SAM" id="Coils"/>
    </source>
</evidence>
<proteinExistence type="predicted"/>
<keyword evidence="1" id="KW-0175">Coiled coil</keyword>
<feature type="coiled-coil region" evidence="1">
    <location>
        <begin position="199"/>
        <end position="233"/>
    </location>
</feature>
<dbReference type="AlphaFoldDB" id="A0A225UKQ2"/>
<feature type="region of interest" description="Disordered" evidence="2">
    <location>
        <begin position="141"/>
        <end position="168"/>
    </location>
</feature>
<evidence type="ECO:0000313" key="4">
    <source>
        <dbReference type="EMBL" id="OWY93510.1"/>
    </source>
</evidence>
<evidence type="ECO:0000259" key="3">
    <source>
        <dbReference type="PROSITE" id="PS50006"/>
    </source>
</evidence>
<dbReference type="Proteomes" id="UP000198211">
    <property type="component" value="Unassembled WGS sequence"/>
</dbReference>
<dbReference type="Gene3D" id="2.60.200.20">
    <property type="match status" value="1"/>
</dbReference>
<keyword evidence="5" id="KW-1185">Reference proteome</keyword>
<feature type="domain" description="FHA" evidence="3">
    <location>
        <begin position="28"/>
        <end position="83"/>
    </location>
</feature>
<dbReference type="SUPFAM" id="SSF49879">
    <property type="entry name" value="SMAD/FHA domain"/>
    <property type="match status" value="1"/>
</dbReference>
<accession>A0A225UKQ2</accession>
<evidence type="ECO:0000256" key="2">
    <source>
        <dbReference type="SAM" id="MobiDB-lite"/>
    </source>
</evidence>
<name>A0A225UKQ2_9STRA</name>
<sequence length="258" mass="29233">MPPWGQLVPLHHSNVTPHPILDLFRSRHYIGRVANRSDIVIPENFISGQHCIVRLLGKDDQGEPIVEIEDISRNGLWVNNSKVRSRSKILLMKDNVIRFTKPQEAMQLSYRLETLPSGLTQRNEDLHARLSADELVVVGRKRTREEDADTPRPEPRLKRIQSSATQDSVSLTGTPAALQLDQLKKIFAEEVATLSCTIAKNVLKTLKSEMEDLAKVRKELDAVRRDRDRIKQTLDHILAIHNGDPDFTISSVTNSDCE</sequence>
<dbReference type="OrthoDB" id="114364at2759"/>